<sequence length="82" mass="9536">MTSKERVRKSFNLISPDRVPANFECVPSVMKTIFQPENYKWPDPDWFDYESIKYQCDRHKNKAIIIGHEGPFQIATNCGTIG</sequence>
<dbReference type="RefSeq" id="WP_073340774.1">
    <property type="nucleotide sequence ID" value="NZ_FQXM01000038.1"/>
</dbReference>
<dbReference type="STRING" id="1121316.SAMN02745207_03967"/>
<dbReference type="OrthoDB" id="1890402at2"/>
<keyword evidence="2" id="KW-1185">Reference proteome</keyword>
<evidence type="ECO:0000313" key="1">
    <source>
        <dbReference type="EMBL" id="SHI03783.1"/>
    </source>
</evidence>
<reference evidence="1 2" key="1">
    <citation type="submission" date="2016-11" db="EMBL/GenBank/DDBJ databases">
        <authorList>
            <person name="Jaros S."/>
            <person name="Januszkiewicz K."/>
            <person name="Wedrychowicz H."/>
        </authorList>
    </citation>
    <scope>NUCLEOTIDE SEQUENCE [LARGE SCALE GENOMIC DNA]</scope>
    <source>
        <strain evidence="1 2">DSM 8605</strain>
    </source>
</reference>
<dbReference type="EMBL" id="FQXM01000038">
    <property type="protein sequence ID" value="SHI03783.1"/>
    <property type="molecule type" value="Genomic_DNA"/>
</dbReference>
<dbReference type="Proteomes" id="UP000184447">
    <property type="component" value="Unassembled WGS sequence"/>
</dbReference>
<evidence type="ECO:0000313" key="2">
    <source>
        <dbReference type="Proteomes" id="UP000184447"/>
    </source>
</evidence>
<dbReference type="AlphaFoldDB" id="A0A1M5XX14"/>
<protein>
    <submittedName>
        <fullName evidence="1">Uncharacterized protein</fullName>
    </submittedName>
</protein>
<accession>A0A1M5XX14</accession>
<gene>
    <name evidence="1" type="ORF">SAMN02745207_03967</name>
</gene>
<organism evidence="1 2">
    <name type="scientific">Clostridium grantii DSM 8605</name>
    <dbReference type="NCBI Taxonomy" id="1121316"/>
    <lineage>
        <taxon>Bacteria</taxon>
        <taxon>Bacillati</taxon>
        <taxon>Bacillota</taxon>
        <taxon>Clostridia</taxon>
        <taxon>Eubacteriales</taxon>
        <taxon>Clostridiaceae</taxon>
        <taxon>Clostridium</taxon>
    </lineage>
</organism>
<proteinExistence type="predicted"/>
<name>A0A1M5XX14_9CLOT</name>